<dbReference type="Proteomes" id="UP000818029">
    <property type="component" value="Chromosome A07"/>
</dbReference>
<evidence type="ECO:0000313" key="4">
    <source>
        <dbReference type="RefSeq" id="XP_016747157.1"/>
    </source>
</evidence>
<organism evidence="3 4">
    <name type="scientific">Gossypium hirsutum</name>
    <name type="common">Upland cotton</name>
    <name type="synonym">Gossypium mexicanum</name>
    <dbReference type="NCBI Taxonomy" id="3635"/>
    <lineage>
        <taxon>Eukaryota</taxon>
        <taxon>Viridiplantae</taxon>
        <taxon>Streptophyta</taxon>
        <taxon>Embryophyta</taxon>
        <taxon>Tracheophyta</taxon>
        <taxon>Spermatophyta</taxon>
        <taxon>Magnoliopsida</taxon>
        <taxon>eudicotyledons</taxon>
        <taxon>Gunneridae</taxon>
        <taxon>Pentapetalae</taxon>
        <taxon>rosids</taxon>
        <taxon>malvids</taxon>
        <taxon>Malvales</taxon>
        <taxon>Malvaceae</taxon>
        <taxon>Malvoideae</taxon>
        <taxon>Gossypium</taxon>
    </lineage>
</organism>
<gene>
    <name evidence="4" type="primary">LOC107955884</name>
</gene>
<feature type="compositionally biased region" description="Basic and acidic residues" evidence="1">
    <location>
        <begin position="12"/>
        <end position="22"/>
    </location>
</feature>
<dbReference type="RefSeq" id="XP_016747157.1">
    <property type="nucleotide sequence ID" value="XM_016891668.2"/>
</dbReference>
<dbReference type="OrthoDB" id="2272416at2759"/>
<name>A0A1U8P7F9_GOSHI</name>
<sequence length="178" mass="19885">MSTRGTHGRSTRGRDRGCESAKARSSASGHMPNIEAREAPTSPVTEIGSYDRGTGDDALGLVSERLRSNGVEVFRGISGVAPNVAEYWLEAMERIMDNLDFTSEQKLKGAVSLLQDEAYQWWLTMREGIQADRLTWDFFKAAFQGKYVGASYVNTRRREFLSLTQGNKSVAEYEAEFL</sequence>
<dbReference type="InterPro" id="IPR005162">
    <property type="entry name" value="Retrotrans_gag_dom"/>
</dbReference>
<dbReference type="Pfam" id="PF03732">
    <property type="entry name" value="Retrotrans_gag"/>
    <property type="match status" value="1"/>
</dbReference>
<feature type="region of interest" description="Disordered" evidence="1">
    <location>
        <begin position="1"/>
        <end position="50"/>
    </location>
</feature>
<reference evidence="4" key="2">
    <citation type="submission" date="2025-08" db="UniProtKB">
        <authorList>
            <consortium name="RefSeq"/>
        </authorList>
    </citation>
    <scope>IDENTIFICATION</scope>
</reference>
<reference evidence="3" key="1">
    <citation type="journal article" date="2020" name="Nat. Genet.">
        <title>Genomic diversifications of five Gossypium allopolyploid species and their impact on cotton improvement.</title>
        <authorList>
            <person name="Chen Z.J."/>
            <person name="Sreedasyam A."/>
            <person name="Ando A."/>
            <person name="Song Q."/>
            <person name="De Santiago L.M."/>
            <person name="Hulse-Kemp A.M."/>
            <person name="Ding M."/>
            <person name="Ye W."/>
            <person name="Kirkbride R.C."/>
            <person name="Jenkins J."/>
            <person name="Plott C."/>
            <person name="Lovell J."/>
            <person name="Lin Y.M."/>
            <person name="Vaughn R."/>
            <person name="Liu B."/>
            <person name="Simpson S."/>
            <person name="Scheffler B.E."/>
            <person name="Wen L."/>
            <person name="Saski C.A."/>
            <person name="Grover C.E."/>
            <person name="Hu G."/>
            <person name="Conover J.L."/>
            <person name="Carlson J.W."/>
            <person name="Shu S."/>
            <person name="Boston L.B."/>
            <person name="Williams M."/>
            <person name="Peterson D.G."/>
            <person name="McGee K."/>
            <person name="Jones D.C."/>
            <person name="Wendel J.F."/>
            <person name="Stelly D.M."/>
            <person name="Grimwood J."/>
            <person name="Schmutz J."/>
        </authorList>
    </citation>
    <scope>NUCLEOTIDE SEQUENCE [LARGE SCALE GENOMIC DNA]</scope>
    <source>
        <strain evidence="3">cv. TM-1</strain>
    </source>
</reference>
<dbReference type="GeneID" id="107955884"/>
<feature type="domain" description="Retrotransposon gag" evidence="2">
    <location>
        <begin position="110"/>
        <end position="177"/>
    </location>
</feature>
<dbReference type="KEGG" id="ghi:107955884"/>
<dbReference type="PANTHER" id="PTHR34482:SF36">
    <property type="entry name" value="RETROTRANSPOSON GAG DOMAIN-CONTAINING PROTEIN"/>
    <property type="match status" value="1"/>
</dbReference>
<dbReference type="PaxDb" id="3635-A0A1U8P7F9"/>
<evidence type="ECO:0000259" key="2">
    <source>
        <dbReference type="Pfam" id="PF03732"/>
    </source>
</evidence>
<accession>A0A1U8P7F9</accession>
<evidence type="ECO:0000313" key="3">
    <source>
        <dbReference type="Proteomes" id="UP000818029"/>
    </source>
</evidence>
<evidence type="ECO:0000256" key="1">
    <source>
        <dbReference type="SAM" id="MobiDB-lite"/>
    </source>
</evidence>
<proteinExistence type="predicted"/>
<dbReference type="AlphaFoldDB" id="A0A1U8P7F9"/>
<dbReference type="PANTHER" id="PTHR34482">
    <property type="entry name" value="DNA DAMAGE-INDUCIBLE PROTEIN 1-LIKE"/>
    <property type="match status" value="1"/>
</dbReference>
<protein>
    <recommendedName>
        <fullName evidence="2">Retrotransposon gag domain-containing protein</fullName>
    </recommendedName>
</protein>
<keyword evidence="3" id="KW-1185">Reference proteome</keyword>
<feature type="compositionally biased region" description="Basic residues" evidence="1">
    <location>
        <begin position="1"/>
        <end position="11"/>
    </location>
</feature>